<gene>
    <name evidence="2" type="ORF">GSOID_T00001158001</name>
</gene>
<dbReference type="OrthoDB" id="10296765at2759"/>
<keyword evidence="1" id="KW-0472">Membrane</keyword>
<evidence type="ECO:0000256" key="1">
    <source>
        <dbReference type="SAM" id="Phobius"/>
    </source>
</evidence>
<evidence type="ECO:0000313" key="3">
    <source>
        <dbReference type="Proteomes" id="UP000001307"/>
    </source>
</evidence>
<reference evidence="2 3" key="1">
    <citation type="journal article" date="2010" name="Science">
        <title>Plasticity of animal genome architecture unmasked by rapid evolution of a pelagic tunicate.</title>
        <authorList>
            <person name="Denoeud F."/>
            <person name="Henriet S."/>
            <person name="Mungpakdee S."/>
            <person name="Aury J.M."/>
            <person name="Da Silva C."/>
            <person name="Brinkmann H."/>
            <person name="Mikhaleva J."/>
            <person name="Olsen L.C."/>
            <person name="Jubin C."/>
            <person name="Canestro C."/>
            <person name="Bouquet J.M."/>
            <person name="Danks G."/>
            <person name="Poulain J."/>
            <person name="Campsteijn C."/>
            <person name="Adamski M."/>
            <person name="Cross I."/>
            <person name="Yadetie F."/>
            <person name="Muffato M."/>
            <person name="Louis A."/>
            <person name="Butcher S."/>
            <person name="Tsagkogeorga G."/>
            <person name="Konrad A."/>
            <person name="Singh S."/>
            <person name="Jensen M.F."/>
            <person name="Cong E.H."/>
            <person name="Eikeseth-Otteraa H."/>
            <person name="Noel B."/>
            <person name="Anthouard V."/>
            <person name="Porcel B.M."/>
            <person name="Kachouri-Lafond R."/>
            <person name="Nishino A."/>
            <person name="Ugolini M."/>
            <person name="Chourrout P."/>
            <person name="Nishida H."/>
            <person name="Aasland R."/>
            <person name="Huzurbazar S."/>
            <person name="Westhof E."/>
            <person name="Delsuc F."/>
            <person name="Lehrach H."/>
            <person name="Reinhardt R."/>
            <person name="Weissenbach J."/>
            <person name="Roy S.W."/>
            <person name="Artiguenave F."/>
            <person name="Postlethwait J.H."/>
            <person name="Manak J.R."/>
            <person name="Thompson E.M."/>
            <person name="Jaillon O."/>
            <person name="Du Pasquier L."/>
            <person name="Boudinot P."/>
            <person name="Liberles D.A."/>
            <person name="Volff J.N."/>
            <person name="Philippe H."/>
            <person name="Lenhard B."/>
            <person name="Roest Crollius H."/>
            <person name="Wincker P."/>
            <person name="Chourrout D."/>
        </authorList>
    </citation>
    <scope>NUCLEOTIDE SEQUENCE [LARGE SCALE GENOMIC DNA]</scope>
</reference>
<dbReference type="AlphaFoldDB" id="E4X443"/>
<sequence length="414" mass="47196">MGVFGLVDPSNVLGKLSGETKRNRSLPFLMLNADRVFIHFIAAVPSLILTAAVLLGDKMYSSNSLVMMTPTINGSRPFDRWYDQPAITEYCWSQMKAVETLPNGEVHETNLWHYSMFPYVMVMFCLIPLLANLAWRVMDLDELAHALDFIIDGVEESIQDTVAFLVKRAKSNGRLETLAGATSMTENTAFLEPNLYKDYVSSFKVEKFQEFNRILDKYSKQAEFRLKLKILRIVSLCCVLIENCLCYYIYLVPERNPVTFGCYLPRELQLSSGQDIGYFVFSPVTTRSLLLWAMFFINLLVLGFGLFSFLMNPKAPAKNPGVQLIENLPQIDDDLKFDESKDLLYILSLVHTNRFRYESLRFGFHILAVSKLATSDSDAKHQEFLKAMREAALWEATRNSSDEIIAGINQNVKL</sequence>
<organism evidence="2 3">
    <name type="scientific">Oikopleura dioica</name>
    <name type="common">Tunicate</name>
    <dbReference type="NCBI Taxonomy" id="34765"/>
    <lineage>
        <taxon>Eukaryota</taxon>
        <taxon>Metazoa</taxon>
        <taxon>Chordata</taxon>
        <taxon>Tunicata</taxon>
        <taxon>Appendicularia</taxon>
        <taxon>Copelata</taxon>
        <taxon>Oikopleuridae</taxon>
        <taxon>Oikopleura</taxon>
    </lineage>
</organism>
<name>E4X443_OIKDI</name>
<dbReference type="Proteomes" id="UP000001307">
    <property type="component" value="Unassembled WGS sequence"/>
</dbReference>
<proteinExistence type="predicted"/>
<feature type="transmembrane region" description="Helical" evidence="1">
    <location>
        <begin position="116"/>
        <end position="135"/>
    </location>
</feature>
<keyword evidence="1" id="KW-0812">Transmembrane</keyword>
<keyword evidence="1" id="KW-1133">Transmembrane helix</keyword>
<feature type="transmembrane region" description="Helical" evidence="1">
    <location>
        <begin position="289"/>
        <end position="310"/>
    </location>
</feature>
<dbReference type="EMBL" id="FN653024">
    <property type="protein sequence ID" value="CBY23832.1"/>
    <property type="molecule type" value="Genomic_DNA"/>
</dbReference>
<protein>
    <recommendedName>
        <fullName evidence="4">Pannexin</fullName>
    </recommendedName>
</protein>
<feature type="transmembrane region" description="Helical" evidence="1">
    <location>
        <begin position="36"/>
        <end position="55"/>
    </location>
</feature>
<keyword evidence="3" id="KW-1185">Reference proteome</keyword>
<evidence type="ECO:0008006" key="4">
    <source>
        <dbReference type="Google" id="ProtNLM"/>
    </source>
</evidence>
<feature type="transmembrane region" description="Helical" evidence="1">
    <location>
        <begin position="230"/>
        <end position="250"/>
    </location>
</feature>
<evidence type="ECO:0000313" key="2">
    <source>
        <dbReference type="EMBL" id="CBY23832.1"/>
    </source>
</evidence>
<dbReference type="InParanoid" id="E4X443"/>
<accession>E4X443</accession>